<dbReference type="AlphaFoldDB" id="A0A1D9PZ70"/>
<organism evidence="2 3">
    <name type="scientific">Sclerotinia sclerotiorum (strain ATCC 18683 / 1980 / Ss-1)</name>
    <name type="common">White mold</name>
    <name type="synonym">Whetzelinia sclerotiorum</name>
    <dbReference type="NCBI Taxonomy" id="665079"/>
    <lineage>
        <taxon>Eukaryota</taxon>
        <taxon>Fungi</taxon>
        <taxon>Dikarya</taxon>
        <taxon>Ascomycota</taxon>
        <taxon>Pezizomycotina</taxon>
        <taxon>Leotiomycetes</taxon>
        <taxon>Helotiales</taxon>
        <taxon>Sclerotiniaceae</taxon>
        <taxon>Sclerotinia</taxon>
    </lineage>
</organism>
<evidence type="ECO:0000313" key="3">
    <source>
        <dbReference type="Proteomes" id="UP000177798"/>
    </source>
</evidence>
<name>A0A1D9PZ70_SCLS1</name>
<dbReference type="OMA" id="HPAMIRQ"/>
<dbReference type="EMBL" id="CP017816">
    <property type="protein sequence ID" value="APA07994.1"/>
    <property type="molecule type" value="Genomic_DNA"/>
</dbReference>
<dbReference type="Proteomes" id="UP000177798">
    <property type="component" value="Chromosome 3"/>
</dbReference>
<dbReference type="KEGG" id="ssl:SS1G_00371"/>
<dbReference type="OrthoDB" id="3553474at2759"/>
<reference evidence="3" key="1">
    <citation type="journal article" date="2017" name="Genome Biol. Evol.">
        <title>The complete genome sequence of the phytopathogenic fungus Sclerotinia sclerotiorum reveals insights into the genome architecture of broad host range pathogens.</title>
        <authorList>
            <person name="Derbyshire M."/>
            <person name="Denton-Giles M."/>
            <person name="Hegedus D."/>
            <person name="Seifbarghy S."/>
            <person name="Rollins J."/>
            <person name="van Kan J."/>
            <person name="Seidl M.F."/>
            <person name="Faino L."/>
            <person name="Mbengue M."/>
            <person name="Navaud O."/>
            <person name="Raffaele S."/>
            <person name="Hammond-Kosack K."/>
            <person name="Heard S."/>
            <person name="Oliver R."/>
        </authorList>
    </citation>
    <scope>NUCLEOTIDE SEQUENCE [LARGE SCALE GENOMIC DNA]</scope>
    <source>
        <strain evidence="3">ATCC 18683 / 1980 / Ss-1</strain>
    </source>
</reference>
<evidence type="ECO:0000313" key="2">
    <source>
        <dbReference type="EMBL" id="APA07994.1"/>
    </source>
</evidence>
<proteinExistence type="predicted"/>
<accession>A0A1D9PZ70</accession>
<feature type="region of interest" description="Disordered" evidence="1">
    <location>
        <begin position="1"/>
        <end position="79"/>
    </location>
</feature>
<dbReference type="VEuPathDB" id="FungiDB:sscle_03g027640"/>
<protein>
    <recommendedName>
        <fullName evidence="4">Cysteine-rich transmembrane CYSTM domain-containing protein</fullName>
    </recommendedName>
</protein>
<evidence type="ECO:0008006" key="4">
    <source>
        <dbReference type="Google" id="ProtNLM"/>
    </source>
</evidence>
<dbReference type="RefSeq" id="XP_001598285.1">
    <property type="nucleotide sequence ID" value="XM_001598235.1"/>
</dbReference>
<evidence type="ECO:0000256" key="1">
    <source>
        <dbReference type="SAM" id="MobiDB-lite"/>
    </source>
</evidence>
<feature type="compositionally biased region" description="Low complexity" evidence="1">
    <location>
        <begin position="52"/>
        <end position="71"/>
    </location>
</feature>
<feature type="compositionally biased region" description="Polar residues" evidence="1">
    <location>
        <begin position="1"/>
        <end position="10"/>
    </location>
</feature>
<feature type="compositionally biased region" description="Basic and acidic residues" evidence="1">
    <location>
        <begin position="27"/>
        <end position="38"/>
    </location>
</feature>
<sequence length="103" mass="10924">MVDASTNPRTTLHPAMIRQPAPTYNNKGHEFEMREPSQHPHMTMSPSRTNSHDSYSSTDTSTSASAHAAGSVPVHQRGGKGNGGLCCGICAGLACFECLECCC</sequence>
<gene>
    <name evidence="2" type="ORF">sscle_03g027640</name>
</gene>